<dbReference type="InterPro" id="IPR015421">
    <property type="entry name" value="PyrdxlP-dep_Trfase_major"/>
</dbReference>
<dbReference type="GO" id="GO:0047307">
    <property type="term" value="F:diaminobutyrate-pyruvate transaminase activity"/>
    <property type="evidence" value="ECO:0007669"/>
    <property type="project" value="InterPro"/>
</dbReference>
<dbReference type="OrthoDB" id="9807885at2"/>
<dbReference type="GO" id="GO:0019491">
    <property type="term" value="P:ectoine biosynthetic process"/>
    <property type="evidence" value="ECO:0007669"/>
    <property type="project" value="UniProtKB-UniPathway"/>
</dbReference>
<evidence type="ECO:0000256" key="10">
    <source>
        <dbReference type="ARBA" id="ARBA00049111"/>
    </source>
</evidence>
<evidence type="ECO:0000256" key="2">
    <source>
        <dbReference type="ARBA" id="ARBA00002189"/>
    </source>
</evidence>
<evidence type="ECO:0000313" key="14">
    <source>
        <dbReference type="Proteomes" id="UP000183410"/>
    </source>
</evidence>
<dbReference type="InterPro" id="IPR012773">
    <property type="entry name" value="Ectoine_EctB"/>
</dbReference>
<dbReference type="InterPro" id="IPR049704">
    <property type="entry name" value="Aminotrans_3_PPA_site"/>
</dbReference>
<evidence type="ECO:0000256" key="12">
    <source>
        <dbReference type="RuleBase" id="RU365034"/>
    </source>
</evidence>
<dbReference type="GO" id="GO:0030170">
    <property type="term" value="F:pyridoxal phosphate binding"/>
    <property type="evidence" value="ECO:0007669"/>
    <property type="project" value="InterPro"/>
</dbReference>
<evidence type="ECO:0000256" key="6">
    <source>
        <dbReference type="ARBA" id="ARBA00014798"/>
    </source>
</evidence>
<dbReference type="AlphaFoldDB" id="A0A1I2ETD2"/>
<dbReference type="InterPro" id="IPR015424">
    <property type="entry name" value="PyrdxlP-dep_Trfase"/>
</dbReference>
<keyword evidence="7 12" id="KW-0032">Aminotransferase</keyword>
<dbReference type="InterPro" id="IPR004637">
    <property type="entry name" value="Dat"/>
</dbReference>
<dbReference type="PROSITE" id="PS00600">
    <property type="entry name" value="AA_TRANSFER_CLASS_3"/>
    <property type="match status" value="1"/>
</dbReference>
<dbReference type="GO" id="GO:0045303">
    <property type="term" value="F:diaminobutyrate-2-oxoglutarate transaminase activity"/>
    <property type="evidence" value="ECO:0007669"/>
    <property type="project" value="UniProtKB-EC"/>
</dbReference>
<dbReference type="PANTHER" id="PTHR43552:SF2">
    <property type="entry name" value="DIAMINOBUTYRATE--2-OXOGLUTARATE TRANSAMINASE"/>
    <property type="match status" value="1"/>
</dbReference>
<comment type="pathway">
    <text evidence="3 12">Amine and polyamine biosynthesis; ectoine biosynthesis; L-ectoine from L-aspartate 4-semialdehyde: step 1/3.</text>
</comment>
<dbReference type="UniPathway" id="UPA00067">
    <property type="reaction ID" value="UER00121"/>
</dbReference>
<dbReference type="EC" id="2.6.1.76" evidence="5 12"/>
<dbReference type="InterPro" id="IPR015422">
    <property type="entry name" value="PyrdxlP-dep_Trfase_small"/>
</dbReference>
<keyword evidence="9 11" id="KW-0663">Pyridoxal phosphate</keyword>
<dbReference type="RefSeq" id="WP_046229165.1">
    <property type="nucleotide sequence ID" value="NZ_FONN01000010.1"/>
</dbReference>
<evidence type="ECO:0000256" key="7">
    <source>
        <dbReference type="ARBA" id="ARBA00022576"/>
    </source>
</evidence>
<reference evidence="14" key="1">
    <citation type="submission" date="2016-10" db="EMBL/GenBank/DDBJ databases">
        <authorList>
            <person name="Varghese N."/>
            <person name="Submissions S."/>
        </authorList>
    </citation>
    <scope>NUCLEOTIDE SEQUENCE [LARGE SCALE GENOMIC DNA]</scope>
    <source>
        <strain evidence="14">CGMCC 1.10223</strain>
    </source>
</reference>
<comment type="catalytic activity">
    <reaction evidence="10 12">
        <text>L-2,4-diaminobutanoate + 2-oxoglutarate = L-aspartate 4-semialdehyde + L-glutamate</text>
        <dbReference type="Rhea" id="RHEA:11160"/>
        <dbReference type="ChEBI" id="CHEBI:16810"/>
        <dbReference type="ChEBI" id="CHEBI:29985"/>
        <dbReference type="ChEBI" id="CHEBI:58761"/>
        <dbReference type="ChEBI" id="CHEBI:537519"/>
        <dbReference type="EC" id="2.6.1.76"/>
    </reaction>
</comment>
<dbReference type="NCBIfam" id="TIGR00709">
    <property type="entry name" value="dat"/>
    <property type="match status" value="1"/>
</dbReference>
<dbReference type="SUPFAM" id="SSF53383">
    <property type="entry name" value="PLP-dependent transferases"/>
    <property type="match status" value="1"/>
</dbReference>
<proteinExistence type="inferred from homology"/>
<keyword evidence="8 12" id="KW-0808">Transferase</keyword>
<evidence type="ECO:0000313" key="13">
    <source>
        <dbReference type="EMBL" id="SFE95716.1"/>
    </source>
</evidence>
<dbReference type="Proteomes" id="UP000183410">
    <property type="component" value="Unassembled WGS sequence"/>
</dbReference>
<evidence type="ECO:0000256" key="11">
    <source>
        <dbReference type="RuleBase" id="RU003560"/>
    </source>
</evidence>
<dbReference type="Pfam" id="PF00202">
    <property type="entry name" value="Aminotran_3"/>
    <property type="match status" value="1"/>
</dbReference>
<comment type="function">
    <text evidence="2 12">Catalyzes reversively the conversion of L-aspartate beta-semialdehyde (ASA) to L-2,4-diaminobutyrate (DABA) by transamination with L-glutamate.</text>
</comment>
<sequence length="428" mass="46999">MTNTFEMLESNVRSYCRSFPDVFVRAKGSVLYAESGKAFIDFFAGAGALNYGHNNDFIKQQLIQYLQSDGLSHGLDMYTSAKETFLQTFSDKILKPRGLDYKLQFCGPTGTNAVEAALKLARKVKGRTGVFAFIGSFHGMSLGSLSATSSLYHREAGGLPLHDVTFMPFPTGFIDNLDTIGYMEAILTDDHSGIAKPAAVILETMQAEGGLNAAPTQWLQELRDLCDRHDILLIVDDIQVGCGRTGSFFSFERAGIVPDLVVLSKSISGYGLPMSLLLLKPELDVWQPAEHNGTFRGNQLAFVGATAALELRESAQLDAETERKAQFVEQYLKEHILPINPLISMRGMGLIWGIDVSACQDEHLSKAIVSRCYEQGLIVERAGRQDMVVKLMPALTISMDELAAGCEIFKRVVSECCTLIDSLQPQLT</sequence>
<accession>A0A1I2ETD2</accession>
<evidence type="ECO:0000256" key="5">
    <source>
        <dbReference type="ARBA" id="ARBA00013155"/>
    </source>
</evidence>
<organism evidence="13 14">
    <name type="scientific">Paenibacillus algorifonticola</name>
    <dbReference type="NCBI Taxonomy" id="684063"/>
    <lineage>
        <taxon>Bacteria</taxon>
        <taxon>Bacillati</taxon>
        <taxon>Bacillota</taxon>
        <taxon>Bacilli</taxon>
        <taxon>Bacillales</taxon>
        <taxon>Paenibacillaceae</taxon>
        <taxon>Paenibacillus</taxon>
    </lineage>
</organism>
<comment type="cofactor">
    <cofactor evidence="1 12">
        <name>pyridoxal 5'-phosphate</name>
        <dbReference type="ChEBI" id="CHEBI:597326"/>
    </cofactor>
</comment>
<dbReference type="EMBL" id="FONN01000010">
    <property type="protein sequence ID" value="SFE95716.1"/>
    <property type="molecule type" value="Genomic_DNA"/>
</dbReference>
<evidence type="ECO:0000256" key="8">
    <source>
        <dbReference type="ARBA" id="ARBA00022679"/>
    </source>
</evidence>
<dbReference type="Gene3D" id="3.90.1150.10">
    <property type="entry name" value="Aspartate Aminotransferase, domain 1"/>
    <property type="match status" value="1"/>
</dbReference>
<dbReference type="CDD" id="cd00610">
    <property type="entry name" value="OAT_like"/>
    <property type="match status" value="1"/>
</dbReference>
<dbReference type="Gene3D" id="3.40.640.10">
    <property type="entry name" value="Type I PLP-dependent aspartate aminotransferase-like (Major domain)"/>
    <property type="match status" value="1"/>
</dbReference>
<evidence type="ECO:0000256" key="3">
    <source>
        <dbReference type="ARBA" id="ARBA00004946"/>
    </source>
</evidence>
<dbReference type="PIRSF" id="PIRSF000521">
    <property type="entry name" value="Transaminase_4ab_Lys_Orn"/>
    <property type="match status" value="1"/>
</dbReference>
<protein>
    <recommendedName>
        <fullName evidence="6 12">Diaminobutyrate--2-oxoglutarate transaminase</fullName>
        <ecNumber evidence="5 12">2.6.1.76</ecNumber>
    </recommendedName>
    <alternativeName>
        <fullName evidence="12">DABA aminotransferase</fullName>
    </alternativeName>
</protein>
<evidence type="ECO:0000256" key="4">
    <source>
        <dbReference type="ARBA" id="ARBA00008954"/>
    </source>
</evidence>
<evidence type="ECO:0000256" key="9">
    <source>
        <dbReference type="ARBA" id="ARBA00022898"/>
    </source>
</evidence>
<name>A0A1I2ETD2_9BACL</name>
<comment type="similarity">
    <text evidence="4 11">Belongs to the class-III pyridoxal-phosphate-dependent aminotransferase family.</text>
</comment>
<gene>
    <name evidence="13" type="ORF">SAMN04487969_1102</name>
</gene>
<evidence type="ECO:0000256" key="1">
    <source>
        <dbReference type="ARBA" id="ARBA00001933"/>
    </source>
</evidence>
<dbReference type="NCBIfam" id="TIGR02407">
    <property type="entry name" value="ectoine_ectB"/>
    <property type="match status" value="1"/>
</dbReference>
<dbReference type="NCBIfam" id="NF006733">
    <property type="entry name" value="PRK09264.1"/>
    <property type="match status" value="1"/>
</dbReference>
<keyword evidence="14" id="KW-1185">Reference proteome</keyword>
<dbReference type="InterPro" id="IPR005814">
    <property type="entry name" value="Aminotrans_3"/>
</dbReference>
<dbReference type="PANTHER" id="PTHR43552">
    <property type="entry name" value="DIAMINOBUTYRATE--2-OXOGLUTARATE AMINOTRANSFERASE"/>
    <property type="match status" value="1"/>
</dbReference>